<dbReference type="Gene3D" id="3.30.70.270">
    <property type="match status" value="1"/>
</dbReference>
<dbReference type="AlphaFoldDB" id="A0A285PNN2"/>
<sequence>MIYNVDFLIAGLVILLLILWYFLGEKRAEDLNNQVFLFFAVIGSLDVIAEIFSNYCIIYEKDYCTIVAVLTTTVFYLFQAVLPFTLICYVQTLYKNKIVSAKRMLLSGLPTFVLIGIVLTNPFTEKLFYFDVPAGYMRGPWYMLMYYNALGHIAVALFLIIFWRKELGHRKVKVLLEILVISGTGVIIQLLHHSLLTTGFGLSLGILALFITINNPHANMDSLTGLYNHLYLTRKSNELIARGKNFHIISVYLYQLKHINKIAGIQGGDYILKMTAKRLEELCGKKVFRITGKRFLVLADSLKEYEYYLTQLKQMFDVSMKLDVENKDIATPVILSGIINAEKLGESELIMEYAEYLETLSVQSGLTEVIQDDRQTMNGFLYNKRVEQYLHTAITEDLFEVYYQPVYSTREQQFITLEALSRLHHPELGWIAPDVFIQIAEKNHMIEQITDLQFCRICRFLKENKRLMDTLLNVKVNLSSLDLMRSDCCSHFICMMDEFEIPHDWIQFEITETVATEYNAGLRKVVNEFTDAGIHLCLDDFGSGYANLNTVMRLPFSTIKIDRSLLFDICSDKKREMFYQSIVETFRKLNYHLVSEGVETKEEMEKISSWGVDMIQGYYFSRPLPPEELLKLL</sequence>
<feature type="transmembrane region" description="Helical" evidence="1">
    <location>
        <begin position="144"/>
        <end position="162"/>
    </location>
</feature>
<dbReference type="PANTHER" id="PTHR33121:SF79">
    <property type="entry name" value="CYCLIC DI-GMP PHOSPHODIESTERASE PDED-RELATED"/>
    <property type="match status" value="1"/>
</dbReference>
<feature type="transmembrane region" description="Helical" evidence="1">
    <location>
        <begin position="104"/>
        <end position="124"/>
    </location>
</feature>
<keyword evidence="1" id="KW-1133">Transmembrane helix</keyword>
<name>A0A285PNN2_9FIRM</name>
<dbReference type="SMART" id="SM00267">
    <property type="entry name" value="GGDEF"/>
    <property type="match status" value="1"/>
</dbReference>
<dbReference type="SMART" id="SM00052">
    <property type="entry name" value="EAL"/>
    <property type="match status" value="1"/>
</dbReference>
<dbReference type="Pfam" id="PF00563">
    <property type="entry name" value="EAL"/>
    <property type="match status" value="1"/>
</dbReference>
<dbReference type="Proteomes" id="UP000217549">
    <property type="component" value="Chromosome I"/>
</dbReference>
<dbReference type="PROSITE" id="PS50883">
    <property type="entry name" value="EAL"/>
    <property type="match status" value="1"/>
</dbReference>
<feature type="transmembrane region" description="Helical" evidence="1">
    <location>
        <begin position="6"/>
        <end position="23"/>
    </location>
</feature>
<dbReference type="InterPro" id="IPR001633">
    <property type="entry name" value="EAL_dom"/>
</dbReference>
<evidence type="ECO:0000256" key="1">
    <source>
        <dbReference type="SAM" id="Phobius"/>
    </source>
</evidence>
<evidence type="ECO:0000313" key="3">
    <source>
        <dbReference type="EMBL" id="SOB71231.1"/>
    </source>
</evidence>
<feature type="transmembrane region" description="Helical" evidence="1">
    <location>
        <begin position="65"/>
        <end position="92"/>
    </location>
</feature>
<dbReference type="PANTHER" id="PTHR33121">
    <property type="entry name" value="CYCLIC DI-GMP PHOSPHODIESTERASE PDEF"/>
    <property type="match status" value="1"/>
</dbReference>
<dbReference type="Pfam" id="PF00990">
    <property type="entry name" value="GGDEF"/>
    <property type="match status" value="1"/>
</dbReference>
<feature type="transmembrane region" description="Helical" evidence="1">
    <location>
        <begin position="174"/>
        <end position="191"/>
    </location>
</feature>
<keyword evidence="1" id="KW-0472">Membrane</keyword>
<feature type="domain" description="EAL" evidence="2">
    <location>
        <begin position="383"/>
        <end position="633"/>
    </location>
</feature>
<reference evidence="4" key="1">
    <citation type="submission" date="2017-09" db="EMBL/GenBank/DDBJ databases">
        <authorList>
            <person name="Shetty A S."/>
        </authorList>
    </citation>
    <scope>NUCLEOTIDE SEQUENCE [LARGE SCALE GENOMIC DNA]</scope>
</reference>
<proteinExistence type="predicted"/>
<keyword evidence="4" id="KW-1185">Reference proteome</keyword>
<organism evidence="3 4">
    <name type="scientific">Anaerobutyricum hallii</name>
    <dbReference type="NCBI Taxonomy" id="39488"/>
    <lineage>
        <taxon>Bacteria</taxon>
        <taxon>Bacillati</taxon>
        <taxon>Bacillota</taxon>
        <taxon>Clostridia</taxon>
        <taxon>Lachnospirales</taxon>
        <taxon>Lachnospiraceae</taxon>
        <taxon>Anaerobutyricum</taxon>
    </lineage>
</organism>
<feature type="transmembrane region" description="Helical" evidence="1">
    <location>
        <begin position="35"/>
        <end position="53"/>
    </location>
</feature>
<dbReference type="CDD" id="cd01948">
    <property type="entry name" value="EAL"/>
    <property type="match status" value="1"/>
</dbReference>
<dbReference type="EMBL" id="LT907978">
    <property type="protein sequence ID" value="SOB71231.1"/>
    <property type="molecule type" value="Genomic_DNA"/>
</dbReference>
<accession>A0A285PNN2</accession>
<dbReference type="InterPro" id="IPR043128">
    <property type="entry name" value="Rev_trsase/Diguanyl_cyclase"/>
</dbReference>
<gene>
    <name evidence="3" type="ORF">EHLA_0466</name>
</gene>
<evidence type="ECO:0000259" key="2">
    <source>
        <dbReference type="PROSITE" id="PS50883"/>
    </source>
</evidence>
<dbReference type="InterPro" id="IPR000160">
    <property type="entry name" value="GGDEF_dom"/>
</dbReference>
<dbReference type="SUPFAM" id="SSF55073">
    <property type="entry name" value="Nucleotide cyclase"/>
    <property type="match status" value="1"/>
</dbReference>
<dbReference type="InterPro" id="IPR050706">
    <property type="entry name" value="Cyclic-di-GMP_PDE-like"/>
</dbReference>
<protein>
    <submittedName>
        <fullName evidence="3">EAL</fullName>
    </submittedName>
</protein>
<dbReference type="KEGG" id="ehl:EHLA_0466"/>
<dbReference type="InterPro" id="IPR029787">
    <property type="entry name" value="Nucleotide_cyclase"/>
</dbReference>
<dbReference type="RefSeq" id="WP_096239172.1">
    <property type="nucleotide sequence ID" value="NZ_LT907978.1"/>
</dbReference>
<dbReference type="SUPFAM" id="SSF141868">
    <property type="entry name" value="EAL domain-like"/>
    <property type="match status" value="1"/>
</dbReference>
<evidence type="ECO:0000313" key="4">
    <source>
        <dbReference type="Proteomes" id="UP000217549"/>
    </source>
</evidence>
<dbReference type="GO" id="GO:0071111">
    <property type="term" value="F:cyclic-guanylate-specific phosphodiesterase activity"/>
    <property type="evidence" value="ECO:0007669"/>
    <property type="project" value="InterPro"/>
</dbReference>
<dbReference type="Gene3D" id="3.20.20.450">
    <property type="entry name" value="EAL domain"/>
    <property type="match status" value="1"/>
</dbReference>
<dbReference type="InterPro" id="IPR035919">
    <property type="entry name" value="EAL_sf"/>
</dbReference>
<keyword evidence="1" id="KW-0812">Transmembrane</keyword>